<dbReference type="Proteomes" id="UP000473325">
    <property type="component" value="Unassembled WGS sequence"/>
</dbReference>
<keyword evidence="3" id="KW-1185">Reference proteome</keyword>
<evidence type="ECO:0000313" key="3">
    <source>
        <dbReference type="Proteomes" id="UP000473325"/>
    </source>
</evidence>
<dbReference type="AlphaFoldDB" id="A0A6L7F226"/>
<name>A0A6L7F226_9ACTN</name>
<evidence type="ECO:0000313" key="2">
    <source>
        <dbReference type="EMBL" id="MXG89264.1"/>
    </source>
</evidence>
<organism evidence="2 3">
    <name type="scientific">Nocardioides flavescens</name>
    <dbReference type="NCBI Taxonomy" id="2691959"/>
    <lineage>
        <taxon>Bacteria</taxon>
        <taxon>Bacillati</taxon>
        <taxon>Actinomycetota</taxon>
        <taxon>Actinomycetes</taxon>
        <taxon>Propionibacteriales</taxon>
        <taxon>Nocardioidaceae</taxon>
        <taxon>Nocardioides</taxon>
    </lineage>
</organism>
<protein>
    <recommendedName>
        <fullName evidence="1">Helix-turn-helix domain-containing protein</fullName>
    </recommendedName>
</protein>
<dbReference type="InterPro" id="IPR041657">
    <property type="entry name" value="HTH_17"/>
</dbReference>
<dbReference type="RefSeq" id="WP_160876465.1">
    <property type="nucleotide sequence ID" value="NZ_WUEK01000003.1"/>
</dbReference>
<evidence type="ECO:0000259" key="1">
    <source>
        <dbReference type="Pfam" id="PF12728"/>
    </source>
</evidence>
<comment type="caution">
    <text evidence="2">The sequence shown here is derived from an EMBL/GenBank/DDBJ whole genome shotgun (WGS) entry which is preliminary data.</text>
</comment>
<dbReference type="EMBL" id="WUEK01000003">
    <property type="protein sequence ID" value="MXG89264.1"/>
    <property type="molecule type" value="Genomic_DNA"/>
</dbReference>
<dbReference type="Pfam" id="PF12728">
    <property type="entry name" value="HTH_17"/>
    <property type="match status" value="1"/>
</dbReference>
<feature type="domain" description="Helix-turn-helix" evidence="1">
    <location>
        <begin position="6"/>
        <end position="45"/>
    </location>
</feature>
<reference evidence="2 3" key="1">
    <citation type="submission" date="2019-12" db="EMBL/GenBank/DDBJ databases">
        <authorList>
            <person name="Kun Z."/>
        </authorList>
    </citation>
    <scope>NUCLEOTIDE SEQUENCE [LARGE SCALE GENOMIC DNA]</scope>
    <source>
        <strain evidence="2 3">YIM 123512</strain>
    </source>
</reference>
<sequence length="268" mass="28746">MPMIGVPAAARRLGVSPGRVRQRISDGSLPAEWVGRQWVIDERDLAPLTDLPGPGRPLSERSAWALIALSSALANENADGPAVRWIAALPALDRSRARKRLRNLLADHQAASDEGHAAESAAALRSLVGNRARRVLLRASPRDLDDVRDDDRIVRAGLSDPKAGIASGDLVEGYAAGRDLSGIVEDYLLDSVDRDEGANVVLHVVADDDLADRALALRRSEPMVHLLLAADLAEHGRPRERARAVGLVADLARMLDIAPTSVGEPVRD</sequence>
<accession>A0A6L7F226</accession>
<proteinExistence type="predicted"/>
<gene>
    <name evidence="2" type="ORF">GRQ65_06850</name>
</gene>